<accession>A0AAP4A708</accession>
<reference evidence="1" key="1">
    <citation type="submission" date="2023-04" db="EMBL/GenBank/DDBJ databases">
        <title>Epidemiological investigation of Clostridium perfringens isolated from cattle.</title>
        <authorList>
            <person name="Tian R."/>
        </authorList>
    </citation>
    <scope>NUCLEOTIDE SEQUENCE</scope>
    <source>
        <strain evidence="1">ZWCP172</strain>
    </source>
</reference>
<keyword evidence="1" id="KW-0282">Flagellum</keyword>
<keyword evidence="1" id="KW-0808">Transferase</keyword>
<dbReference type="GO" id="GO:0008168">
    <property type="term" value="F:methyltransferase activity"/>
    <property type="evidence" value="ECO:0007669"/>
    <property type="project" value="UniProtKB-KW"/>
</dbReference>
<dbReference type="EMBL" id="JARVUX010000002">
    <property type="protein sequence ID" value="MDH2336148.1"/>
    <property type="molecule type" value="Genomic_DNA"/>
</dbReference>
<evidence type="ECO:0000313" key="2">
    <source>
        <dbReference type="Proteomes" id="UP001222958"/>
    </source>
</evidence>
<name>A0AAP4A708_CLOPF</name>
<organism evidence="1 2">
    <name type="scientific">Clostridium perfringens</name>
    <dbReference type="NCBI Taxonomy" id="1502"/>
    <lineage>
        <taxon>Bacteria</taxon>
        <taxon>Bacillati</taxon>
        <taxon>Bacillota</taxon>
        <taxon>Clostridia</taxon>
        <taxon>Eubacteriales</taxon>
        <taxon>Clostridiaceae</taxon>
        <taxon>Clostridium</taxon>
    </lineage>
</organism>
<dbReference type="EC" id="2.1.1.-" evidence="1"/>
<evidence type="ECO:0000313" key="1">
    <source>
        <dbReference type="EMBL" id="MDH2336148.1"/>
    </source>
</evidence>
<keyword evidence="1" id="KW-0969">Cilium</keyword>
<sequence length="418" mass="49606">MKNVKMRYPIYLKEFKCIGGECEDSCCIGWDVDIDKFTFYQYESVSDSHMKNTLESNLIKNKKCQCDEIDFAKVKLGENKRCPFLKCDNYCVIHSNLGEEYLSNVCTSFPRVTNKIDGIYEMSLAVACPEAARILLLKKEGIEFSESDESLGKHIISSEVNTKASEEAYLPVEFLKEIRETSIKIMKNRKFSLDKRLYILGEFINALEDEYEYNCHNTLSFIREYDINTVEDSYEENSMNYIIQVDFFKKLLTMLRVEKDIDSDRFKEYSKEVKIGLNLDEEDYLSKNAKMYIKAFEEYEKEFIEKNTYIFENYIVNFIYSNLFPFCEIESIFDSYIMLLIRYTFMRFYLVGMYIYHNKNKEALNKALSKEEVVRFIQCFSKVVEHHKTYLIDLLNYIKEHDFNNLEFVKTLLPALKN</sequence>
<dbReference type="GO" id="GO:0032259">
    <property type="term" value="P:methylation"/>
    <property type="evidence" value="ECO:0007669"/>
    <property type="project" value="UniProtKB-KW"/>
</dbReference>
<dbReference type="Proteomes" id="UP001222958">
    <property type="component" value="Unassembled WGS sequence"/>
</dbReference>
<dbReference type="NCBIfam" id="NF038110">
    <property type="entry name" value="Lys_methyl_FliB"/>
    <property type="match status" value="1"/>
</dbReference>
<dbReference type="AlphaFoldDB" id="A0AAP4A708"/>
<protein>
    <submittedName>
        <fullName evidence="1">Flagellin lysine-N-methylase</fullName>
        <ecNumber evidence="1">2.1.1.-</ecNumber>
    </submittedName>
</protein>
<gene>
    <name evidence="1" type="primary">fliB</name>
    <name evidence="1" type="ORF">QDQ28_08070</name>
</gene>
<dbReference type="RefSeq" id="WP_279857609.1">
    <property type="nucleotide sequence ID" value="NZ_JARVUX010000002.1"/>
</dbReference>
<keyword evidence="1" id="KW-0966">Cell projection</keyword>
<keyword evidence="1" id="KW-0489">Methyltransferase</keyword>
<comment type="caution">
    <text evidence="1">The sequence shown here is derived from an EMBL/GenBank/DDBJ whole genome shotgun (WGS) entry which is preliminary data.</text>
</comment>
<proteinExistence type="predicted"/>